<sequence length="319" mass="37649">MPFSDSPLIDWHRKQDEEDLPLDEKEALLPEHNQTKLLLKDIKYRALNKRNFSLFVDADTGTGKTTIGSAIFDFYRKWLYNTNEGRKLIDYWVKKDQRKPRFDISNFVFSDYEFLDRLTKATPLEIVFKDEDYETSAQVGGRAMKERKSTLLRRLRGLQLNFILIDPIFKDDDLSKLYNYRLFANDKDQEEKKNRAILSLRNYDNVWNPVGNVIFDFVEIEGYEKKKDAQLDEVKKMAQPEYKRKQLKQIVDALVHWKNPETGATEDIRNIQKNSWNGTIKLRLDLMGKGGQRAGTEIKEIKDAIDGYYPMKKEKKKKD</sequence>
<comment type="caution">
    <text evidence="1">The sequence shown here is derived from an EMBL/GenBank/DDBJ whole genome shotgun (WGS) entry which is preliminary data.</text>
</comment>
<protein>
    <submittedName>
        <fullName evidence="1">Uncharacterized protein</fullName>
    </submittedName>
</protein>
<gene>
    <name evidence="1" type="ORF">LCGC14_0978840</name>
</gene>
<dbReference type="AlphaFoldDB" id="A0A0F9NVM1"/>
<evidence type="ECO:0000313" key="1">
    <source>
        <dbReference type="EMBL" id="KKN16147.1"/>
    </source>
</evidence>
<name>A0A0F9NVM1_9ZZZZ</name>
<proteinExistence type="predicted"/>
<dbReference type="EMBL" id="LAZR01003643">
    <property type="protein sequence ID" value="KKN16147.1"/>
    <property type="molecule type" value="Genomic_DNA"/>
</dbReference>
<reference evidence="1" key="1">
    <citation type="journal article" date="2015" name="Nature">
        <title>Complex archaea that bridge the gap between prokaryotes and eukaryotes.</title>
        <authorList>
            <person name="Spang A."/>
            <person name="Saw J.H."/>
            <person name="Jorgensen S.L."/>
            <person name="Zaremba-Niedzwiedzka K."/>
            <person name="Martijn J."/>
            <person name="Lind A.E."/>
            <person name="van Eijk R."/>
            <person name="Schleper C."/>
            <person name="Guy L."/>
            <person name="Ettema T.J."/>
        </authorList>
    </citation>
    <scope>NUCLEOTIDE SEQUENCE</scope>
</reference>
<accession>A0A0F9NVM1</accession>
<organism evidence="1">
    <name type="scientific">marine sediment metagenome</name>
    <dbReference type="NCBI Taxonomy" id="412755"/>
    <lineage>
        <taxon>unclassified sequences</taxon>
        <taxon>metagenomes</taxon>
        <taxon>ecological metagenomes</taxon>
    </lineage>
</organism>